<comment type="caution">
    <text evidence="4">The sequence shown here is derived from an EMBL/GenBank/DDBJ whole genome shotgun (WGS) entry which is preliminary data.</text>
</comment>
<keyword evidence="1 2" id="KW-0378">Hydrolase</keyword>
<evidence type="ECO:0000256" key="2">
    <source>
        <dbReference type="RuleBase" id="RU003476"/>
    </source>
</evidence>
<dbReference type="AlphaFoldDB" id="A0A1F6E7A5"/>
<comment type="similarity">
    <text evidence="2">Belongs to the Nudix hydrolase family.</text>
</comment>
<sequence length="137" mass="15676">MKQERPGVGIGVYVRKNGKVLIGKRKSKHGAGTWCALGGHLEMGESWEECALREVREEAGIEIENLHLGNVSNDIFPDGKHYITLNLVADWKSGEPRLMEPDKFEEVWQWFELDKLPKPLFLSARNFFESGYNLFNV</sequence>
<accession>A0A1F6E7A5</accession>
<dbReference type="PROSITE" id="PS00893">
    <property type="entry name" value="NUDIX_BOX"/>
    <property type="match status" value="1"/>
</dbReference>
<dbReference type="PROSITE" id="PS51462">
    <property type="entry name" value="NUDIX"/>
    <property type="match status" value="1"/>
</dbReference>
<dbReference type="CDD" id="cd04678">
    <property type="entry name" value="NUDIX_MTH2_Nudt15"/>
    <property type="match status" value="1"/>
</dbReference>
<proteinExistence type="inferred from homology"/>
<dbReference type="PRINTS" id="PR00502">
    <property type="entry name" value="NUDIXFAMILY"/>
</dbReference>
<dbReference type="PANTHER" id="PTHR16099:SF5">
    <property type="entry name" value="NUCLEOTIDE TRIPHOSPHATE DIPHOSPHATASE NUDT15"/>
    <property type="match status" value="1"/>
</dbReference>
<dbReference type="EMBL" id="MFLP01000030">
    <property type="protein sequence ID" value="OGG69548.1"/>
    <property type="molecule type" value="Genomic_DNA"/>
</dbReference>
<organism evidence="4 5">
    <name type="scientific">Candidatus Kaiserbacteria bacterium RIFCSPHIGHO2_12_FULL_53_13</name>
    <dbReference type="NCBI Taxonomy" id="1798502"/>
    <lineage>
        <taxon>Bacteria</taxon>
        <taxon>Candidatus Kaiseribacteriota</taxon>
    </lineage>
</organism>
<evidence type="ECO:0000313" key="5">
    <source>
        <dbReference type="Proteomes" id="UP000176689"/>
    </source>
</evidence>
<dbReference type="PANTHER" id="PTHR16099">
    <property type="entry name" value="8-OXO-DGTP DIPHOSPHATES NUDT15"/>
    <property type="match status" value="1"/>
</dbReference>
<name>A0A1F6E7A5_9BACT</name>
<feature type="domain" description="Nudix hydrolase" evidence="3">
    <location>
        <begin position="3"/>
        <end position="135"/>
    </location>
</feature>
<dbReference type="InterPro" id="IPR020476">
    <property type="entry name" value="Nudix_hydrolase"/>
</dbReference>
<dbReference type="Proteomes" id="UP000176689">
    <property type="component" value="Unassembled WGS sequence"/>
</dbReference>
<evidence type="ECO:0000256" key="1">
    <source>
        <dbReference type="ARBA" id="ARBA00022801"/>
    </source>
</evidence>
<gene>
    <name evidence="4" type="ORF">A3F27_00285</name>
</gene>
<dbReference type="FunFam" id="3.90.79.10:FF:000060">
    <property type="entry name" value="Nudix hydrolase 1"/>
    <property type="match status" value="1"/>
</dbReference>
<dbReference type="InterPro" id="IPR015797">
    <property type="entry name" value="NUDIX_hydrolase-like_dom_sf"/>
</dbReference>
<dbReference type="Gene3D" id="3.90.79.10">
    <property type="entry name" value="Nucleoside Triphosphate Pyrophosphohydrolase"/>
    <property type="match status" value="1"/>
</dbReference>
<dbReference type="Pfam" id="PF00293">
    <property type="entry name" value="NUDIX"/>
    <property type="match status" value="1"/>
</dbReference>
<dbReference type="SUPFAM" id="SSF55811">
    <property type="entry name" value="Nudix"/>
    <property type="match status" value="1"/>
</dbReference>
<dbReference type="GO" id="GO:0016787">
    <property type="term" value="F:hydrolase activity"/>
    <property type="evidence" value="ECO:0007669"/>
    <property type="project" value="UniProtKB-KW"/>
</dbReference>
<protein>
    <submittedName>
        <fullName evidence="4">DNA mismatch repair protein MutT</fullName>
    </submittedName>
</protein>
<reference evidence="4 5" key="1">
    <citation type="journal article" date="2016" name="Nat. Commun.">
        <title>Thousands of microbial genomes shed light on interconnected biogeochemical processes in an aquifer system.</title>
        <authorList>
            <person name="Anantharaman K."/>
            <person name="Brown C.T."/>
            <person name="Hug L.A."/>
            <person name="Sharon I."/>
            <person name="Castelle C.J."/>
            <person name="Probst A.J."/>
            <person name="Thomas B.C."/>
            <person name="Singh A."/>
            <person name="Wilkins M.J."/>
            <person name="Karaoz U."/>
            <person name="Brodie E.L."/>
            <person name="Williams K.H."/>
            <person name="Hubbard S.S."/>
            <person name="Banfield J.F."/>
        </authorList>
    </citation>
    <scope>NUCLEOTIDE SEQUENCE [LARGE SCALE GENOMIC DNA]</scope>
</reference>
<evidence type="ECO:0000259" key="3">
    <source>
        <dbReference type="PROSITE" id="PS51462"/>
    </source>
</evidence>
<dbReference type="InterPro" id="IPR020084">
    <property type="entry name" value="NUDIX_hydrolase_CS"/>
</dbReference>
<dbReference type="InterPro" id="IPR000086">
    <property type="entry name" value="NUDIX_hydrolase_dom"/>
</dbReference>
<evidence type="ECO:0000313" key="4">
    <source>
        <dbReference type="EMBL" id="OGG69548.1"/>
    </source>
</evidence>